<dbReference type="AlphaFoldDB" id="A0A444LEF3"/>
<evidence type="ECO:0000313" key="2">
    <source>
        <dbReference type="EMBL" id="RWX76087.1"/>
    </source>
</evidence>
<comment type="caution">
    <text evidence="2">The sequence shown here is derived from an EMBL/GenBank/DDBJ whole genome shotgun (WGS) entry which is preliminary data.</text>
</comment>
<keyword evidence="1" id="KW-0732">Signal</keyword>
<protein>
    <submittedName>
        <fullName evidence="2">Uncharacterized protein</fullName>
    </submittedName>
</protein>
<reference evidence="2 3" key="1">
    <citation type="submission" date="2019-01" db="EMBL/GenBank/DDBJ databases">
        <title>The draft genome of Rhizobium sp. 24NR.</title>
        <authorList>
            <person name="Liu L."/>
            <person name="Liang L."/>
            <person name="Shi S."/>
            <person name="Xu L."/>
            <person name="Wang X."/>
            <person name="Li L."/>
            <person name="Zhang X."/>
        </authorList>
    </citation>
    <scope>NUCLEOTIDE SEQUENCE [LARGE SCALE GENOMIC DNA]</scope>
    <source>
        <strain evidence="2 3">24NR</strain>
    </source>
</reference>
<dbReference type="Proteomes" id="UP000287687">
    <property type="component" value="Unassembled WGS sequence"/>
</dbReference>
<organism evidence="2 3">
    <name type="scientific">Neorhizobium lilium</name>
    <dbReference type="NCBI Taxonomy" id="2503024"/>
    <lineage>
        <taxon>Bacteria</taxon>
        <taxon>Pseudomonadati</taxon>
        <taxon>Pseudomonadota</taxon>
        <taxon>Alphaproteobacteria</taxon>
        <taxon>Hyphomicrobiales</taxon>
        <taxon>Rhizobiaceae</taxon>
        <taxon>Rhizobium/Agrobacterium group</taxon>
        <taxon>Neorhizobium</taxon>
    </lineage>
</organism>
<proteinExistence type="predicted"/>
<feature type="signal peptide" evidence="1">
    <location>
        <begin position="1"/>
        <end position="21"/>
    </location>
</feature>
<evidence type="ECO:0000256" key="1">
    <source>
        <dbReference type="SAM" id="SignalP"/>
    </source>
</evidence>
<dbReference type="OrthoDB" id="7889051at2"/>
<name>A0A444LEF3_9HYPH</name>
<sequence>MRVLSALALACAMSVSSAASAAEQDFLKSIEGQWSGGGKVLTSIGGSNVNVTCNMQSDAQASSFSMNGTCRALAVVSRSFNANIKASGNAYSGNYVGVSGKPSKLVGSRSGDTIALDVTWAVAEYGDRDAKMTIQKVGDDGLRIRTVDQDPKSGKSVVTTQLDLKRK</sequence>
<feature type="chain" id="PRO_5019168781" evidence="1">
    <location>
        <begin position="22"/>
        <end position="167"/>
    </location>
</feature>
<dbReference type="RefSeq" id="WP_128444965.1">
    <property type="nucleotide sequence ID" value="NZ_SBIP01000004.1"/>
</dbReference>
<keyword evidence="3" id="KW-1185">Reference proteome</keyword>
<evidence type="ECO:0000313" key="3">
    <source>
        <dbReference type="Proteomes" id="UP000287687"/>
    </source>
</evidence>
<dbReference type="EMBL" id="SBIP01000004">
    <property type="protein sequence ID" value="RWX76087.1"/>
    <property type="molecule type" value="Genomic_DNA"/>
</dbReference>
<gene>
    <name evidence="2" type="ORF">EPK99_20785</name>
</gene>
<accession>A0A444LEF3</accession>